<evidence type="ECO:0000256" key="1">
    <source>
        <dbReference type="SAM" id="MobiDB-lite"/>
    </source>
</evidence>
<comment type="caution">
    <text evidence="2">The sequence shown here is derived from an EMBL/GenBank/DDBJ whole genome shotgun (WGS) entry which is preliminary data.</text>
</comment>
<dbReference type="AlphaFoldDB" id="K0RK73"/>
<proteinExistence type="predicted"/>
<reference evidence="2 3" key="1">
    <citation type="journal article" date="2012" name="Genome Biol.">
        <title>Genome and low-iron response of an oceanic diatom adapted to chronic iron limitation.</title>
        <authorList>
            <person name="Lommer M."/>
            <person name="Specht M."/>
            <person name="Roy A.S."/>
            <person name="Kraemer L."/>
            <person name="Andreson R."/>
            <person name="Gutowska M.A."/>
            <person name="Wolf J."/>
            <person name="Bergner S.V."/>
            <person name="Schilhabel M.B."/>
            <person name="Klostermeier U.C."/>
            <person name="Beiko R.G."/>
            <person name="Rosenstiel P."/>
            <person name="Hippler M."/>
            <person name="Laroche J."/>
        </authorList>
    </citation>
    <scope>NUCLEOTIDE SEQUENCE [LARGE SCALE GENOMIC DNA]</scope>
    <source>
        <strain evidence="2 3">CCMP1005</strain>
    </source>
</reference>
<feature type="compositionally biased region" description="Polar residues" evidence="1">
    <location>
        <begin position="47"/>
        <end position="57"/>
    </location>
</feature>
<gene>
    <name evidence="2" type="ORF">THAOC_34209</name>
</gene>
<sequence length="181" mass="19775">MSSISERIAALQKKTENSGALPPLDAKANKNSSIAERIASLEKAANDSITKDTNSNDIPKPGRLKIPAGSIQIPMMGAHPSLRQKQKEREERNNALREQAQEDETRAAGNDEGGETKKKVGKLKLPPGAVPILPMGCGPPPALWEKQKDRESRGISDRRTNVEEAIMSRPIIEAKRRSPSR</sequence>
<feature type="region of interest" description="Disordered" evidence="1">
    <location>
        <begin position="1"/>
        <end position="31"/>
    </location>
</feature>
<protein>
    <submittedName>
        <fullName evidence="2">Uncharacterized protein</fullName>
    </submittedName>
</protein>
<dbReference type="EMBL" id="AGNL01047356">
    <property type="protein sequence ID" value="EJK47097.1"/>
    <property type="molecule type" value="Genomic_DNA"/>
</dbReference>
<accession>K0RK73</accession>
<dbReference type="Proteomes" id="UP000266841">
    <property type="component" value="Unassembled WGS sequence"/>
</dbReference>
<feature type="region of interest" description="Disordered" evidence="1">
    <location>
        <begin position="43"/>
        <end position="161"/>
    </location>
</feature>
<name>K0RK73_THAOC</name>
<keyword evidence="3" id="KW-1185">Reference proteome</keyword>
<feature type="compositionally biased region" description="Basic and acidic residues" evidence="1">
    <location>
        <begin position="145"/>
        <end position="161"/>
    </location>
</feature>
<organism evidence="2 3">
    <name type="scientific">Thalassiosira oceanica</name>
    <name type="common">Marine diatom</name>
    <dbReference type="NCBI Taxonomy" id="159749"/>
    <lineage>
        <taxon>Eukaryota</taxon>
        <taxon>Sar</taxon>
        <taxon>Stramenopiles</taxon>
        <taxon>Ochrophyta</taxon>
        <taxon>Bacillariophyta</taxon>
        <taxon>Coscinodiscophyceae</taxon>
        <taxon>Thalassiosirophycidae</taxon>
        <taxon>Thalassiosirales</taxon>
        <taxon>Thalassiosiraceae</taxon>
        <taxon>Thalassiosira</taxon>
    </lineage>
</organism>
<evidence type="ECO:0000313" key="3">
    <source>
        <dbReference type="Proteomes" id="UP000266841"/>
    </source>
</evidence>
<feature type="compositionally biased region" description="Basic and acidic residues" evidence="1">
    <location>
        <begin position="85"/>
        <end position="106"/>
    </location>
</feature>
<evidence type="ECO:0000313" key="2">
    <source>
        <dbReference type="EMBL" id="EJK47097.1"/>
    </source>
</evidence>